<dbReference type="RefSeq" id="WP_070118568.1">
    <property type="nucleotide sequence ID" value="NZ_MASR01000002.1"/>
</dbReference>
<dbReference type="AlphaFoldDB" id="A0A1E8CFY5"/>
<organism evidence="1 2">
    <name type="scientific">Pseudohongiella acticola</name>
    <dbReference type="NCBI Taxonomy" id="1524254"/>
    <lineage>
        <taxon>Bacteria</taxon>
        <taxon>Pseudomonadati</taxon>
        <taxon>Pseudomonadota</taxon>
        <taxon>Gammaproteobacteria</taxon>
        <taxon>Pseudomonadales</taxon>
        <taxon>Pseudohongiellaceae</taxon>
        <taxon>Pseudohongiella</taxon>
    </lineage>
</organism>
<accession>A0A1E8CFY5</accession>
<proteinExistence type="predicted"/>
<dbReference type="Gene3D" id="4.10.410.40">
    <property type="match status" value="1"/>
</dbReference>
<comment type="caution">
    <text evidence="1">The sequence shown here is derived from an EMBL/GenBank/DDBJ whole genome shotgun (WGS) entry which is preliminary data.</text>
</comment>
<evidence type="ECO:0008006" key="3">
    <source>
        <dbReference type="Google" id="ProtNLM"/>
    </source>
</evidence>
<dbReference type="Proteomes" id="UP000175669">
    <property type="component" value="Unassembled WGS sequence"/>
</dbReference>
<keyword evidence="2" id="KW-1185">Reference proteome</keyword>
<evidence type="ECO:0000313" key="2">
    <source>
        <dbReference type="Proteomes" id="UP000175669"/>
    </source>
</evidence>
<protein>
    <recommendedName>
        <fullName evidence="3">Phage tail protein</fullName>
    </recommendedName>
</protein>
<dbReference type="Pfam" id="PF16460">
    <property type="entry name" value="Phage_TTP_11"/>
    <property type="match status" value="1"/>
</dbReference>
<evidence type="ECO:0000313" key="1">
    <source>
        <dbReference type="EMBL" id="OFE11380.1"/>
    </source>
</evidence>
<name>A0A1E8CFY5_9GAMM</name>
<dbReference type="STRING" id="1524254.PHACT_12545"/>
<dbReference type="InterPro" id="IPR032495">
    <property type="entry name" value="Phage_TTP_11"/>
</dbReference>
<gene>
    <name evidence="1" type="ORF">PHACT_12545</name>
</gene>
<sequence length="164" mass="17705">MSKVDITKGMKVYMIDPAANDGAGAVVELKKVTSFNFGGAPATEIDDTTWDNEEVMTRIAGLKDPGQATLNVLHSVGEASHKLLKDMDDANDSMQTTFAVGFNDGAAPPTITTGEFTYPDTRTFMAIKGWVIDWPIDFQLNSSVPVPVSIRRASKLIVSRKVPA</sequence>
<dbReference type="OrthoDB" id="6039265at2"/>
<dbReference type="EMBL" id="MASR01000002">
    <property type="protein sequence ID" value="OFE11380.1"/>
    <property type="molecule type" value="Genomic_DNA"/>
</dbReference>
<reference evidence="2" key="1">
    <citation type="submission" date="2016-07" db="EMBL/GenBank/DDBJ databases">
        <authorList>
            <person name="Florea S."/>
            <person name="Webb J.S."/>
            <person name="Jaromczyk J."/>
            <person name="Schardl C.L."/>
        </authorList>
    </citation>
    <scope>NUCLEOTIDE SEQUENCE [LARGE SCALE GENOMIC DNA]</scope>
    <source>
        <strain evidence="2">KCTC 42131</strain>
    </source>
</reference>